<dbReference type="Gene3D" id="3.40.50.1000">
    <property type="entry name" value="HAD superfamily/HAD-like"/>
    <property type="match status" value="1"/>
</dbReference>
<dbReference type="KEGG" id="lch:Lcho_3131"/>
<protein>
    <submittedName>
        <fullName evidence="4">HAD-superfamily subfamily IB hydrolase, TIGR01490</fullName>
    </submittedName>
</protein>
<dbReference type="GO" id="GO:0016787">
    <property type="term" value="F:hydrolase activity"/>
    <property type="evidence" value="ECO:0007669"/>
    <property type="project" value="UniProtKB-KW"/>
</dbReference>
<evidence type="ECO:0000256" key="3">
    <source>
        <dbReference type="ARBA" id="ARBA00022842"/>
    </source>
</evidence>
<sequence length="225" mass="24816">MRLALFDLDHTLIPFDSGMLWTRFLAERGHLPAQAEAEYVDHCLQYVAGRLDINAVHRILIRPLAQVDTATLAAWQIDFQAAMAPLIPPAMQRLVAAHREAGDLCAIVTATSRIVAAPFAALFGIDQLLSTEAACALHHPSGERRPTGEIAGVPCVRAYKIDHVENWLRRQRLPSIAAAESCHFYSDSISDLPLLQAVSHPVAVRPDERLRAHATEHGWLIVDGF</sequence>
<dbReference type="OrthoDB" id="9784466at2"/>
<accession>B1Y0X4</accession>
<dbReference type="eggNOG" id="COG0560">
    <property type="taxonomic scope" value="Bacteria"/>
</dbReference>
<organism evidence="4 5">
    <name type="scientific">Leptothrix cholodnii (strain ATCC 51168 / LMG 8142 / SP-6)</name>
    <name type="common">Leptothrix discophora (strain SP-6)</name>
    <dbReference type="NCBI Taxonomy" id="395495"/>
    <lineage>
        <taxon>Bacteria</taxon>
        <taxon>Pseudomonadati</taxon>
        <taxon>Pseudomonadota</taxon>
        <taxon>Betaproteobacteria</taxon>
        <taxon>Burkholderiales</taxon>
        <taxon>Sphaerotilaceae</taxon>
        <taxon>Leptothrix</taxon>
    </lineage>
</organism>
<dbReference type="PANTHER" id="PTHR43344:SF13">
    <property type="entry name" value="PHOSPHATASE RV3661-RELATED"/>
    <property type="match status" value="1"/>
</dbReference>
<evidence type="ECO:0000313" key="5">
    <source>
        <dbReference type="Proteomes" id="UP000001693"/>
    </source>
</evidence>
<dbReference type="AlphaFoldDB" id="B1Y0X4"/>
<evidence type="ECO:0000313" key="4">
    <source>
        <dbReference type="EMBL" id="ACB35391.1"/>
    </source>
</evidence>
<evidence type="ECO:0000256" key="2">
    <source>
        <dbReference type="ARBA" id="ARBA00022801"/>
    </source>
</evidence>
<dbReference type="InterPro" id="IPR006385">
    <property type="entry name" value="HAD_hydro_SerB1"/>
</dbReference>
<evidence type="ECO:0000256" key="1">
    <source>
        <dbReference type="ARBA" id="ARBA00022723"/>
    </source>
</evidence>
<keyword evidence="1" id="KW-0479">Metal-binding</keyword>
<dbReference type="SUPFAM" id="SSF56784">
    <property type="entry name" value="HAD-like"/>
    <property type="match status" value="1"/>
</dbReference>
<dbReference type="Pfam" id="PF12710">
    <property type="entry name" value="HAD"/>
    <property type="match status" value="1"/>
</dbReference>
<dbReference type="HOGENOM" id="CLU_052657_1_1_4"/>
<dbReference type="RefSeq" id="WP_012348140.1">
    <property type="nucleotide sequence ID" value="NC_010524.1"/>
</dbReference>
<dbReference type="PANTHER" id="PTHR43344">
    <property type="entry name" value="PHOSPHOSERINE PHOSPHATASE"/>
    <property type="match status" value="1"/>
</dbReference>
<dbReference type="NCBIfam" id="TIGR01490">
    <property type="entry name" value="HAD-SF-IB-hyp1"/>
    <property type="match status" value="1"/>
</dbReference>
<dbReference type="InterPro" id="IPR023214">
    <property type="entry name" value="HAD_sf"/>
</dbReference>
<dbReference type="EMBL" id="CP001013">
    <property type="protein sequence ID" value="ACB35391.1"/>
    <property type="molecule type" value="Genomic_DNA"/>
</dbReference>
<dbReference type="NCBIfam" id="TIGR01488">
    <property type="entry name" value="HAD-SF-IB"/>
    <property type="match status" value="1"/>
</dbReference>
<proteinExistence type="predicted"/>
<keyword evidence="5" id="KW-1185">Reference proteome</keyword>
<name>B1Y0X4_LEPCP</name>
<keyword evidence="3" id="KW-0460">Magnesium</keyword>
<reference evidence="4 5" key="1">
    <citation type="submission" date="2008-03" db="EMBL/GenBank/DDBJ databases">
        <title>Complete sequence of Leptothrix cholodnii SP-6.</title>
        <authorList>
            <consortium name="US DOE Joint Genome Institute"/>
            <person name="Copeland A."/>
            <person name="Lucas S."/>
            <person name="Lapidus A."/>
            <person name="Glavina del Rio T."/>
            <person name="Dalin E."/>
            <person name="Tice H."/>
            <person name="Bruce D."/>
            <person name="Goodwin L."/>
            <person name="Pitluck S."/>
            <person name="Chertkov O."/>
            <person name="Brettin T."/>
            <person name="Detter J.C."/>
            <person name="Han C."/>
            <person name="Kuske C.R."/>
            <person name="Schmutz J."/>
            <person name="Larimer F."/>
            <person name="Land M."/>
            <person name="Hauser L."/>
            <person name="Kyrpides N."/>
            <person name="Lykidis A."/>
            <person name="Emerson D."/>
            <person name="Richardson P."/>
        </authorList>
    </citation>
    <scope>NUCLEOTIDE SEQUENCE [LARGE SCALE GENOMIC DNA]</scope>
    <source>
        <strain evidence="5">ATCC 51168 / LMG 8142 / SP-6</strain>
    </source>
</reference>
<dbReference type="InterPro" id="IPR036412">
    <property type="entry name" value="HAD-like_sf"/>
</dbReference>
<dbReference type="InterPro" id="IPR050582">
    <property type="entry name" value="HAD-like_SerB"/>
</dbReference>
<dbReference type="Gene3D" id="1.20.1440.100">
    <property type="entry name" value="SG protein - dephosphorylation function"/>
    <property type="match status" value="1"/>
</dbReference>
<gene>
    <name evidence="4" type="ordered locus">Lcho_3131</name>
</gene>
<dbReference type="GO" id="GO:0046872">
    <property type="term" value="F:metal ion binding"/>
    <property type="evidence" value="ECO:0007669"/>
    <property type="project" value="UniProtKB-KW"/>
</dbReference>
<keyword evidence="2 4" id="KW-0378">Hydrolase</keyword>
<dbReference type="Proteomes" id="UP000001693">
    <property type="component" value="Chromosome"/>
</dbReference>
<dbReference type="STRING" id="395495.Lcho_3131"/>